<organism evidence="2 3">
    <name type="scientific">Mycena alexandri</name>
    <dbReference type="NCBI Taxonomy" id="1745969"/>
    <lineage>
        <taxon>Eukaryota</taxon>
        <taxon>Fungi</taxon>
        <taxon>Dikarya</taxon>
        <taxon>Basidiomycota</taxon>
        <taxon>Agaricomycotina</taxon>
        <taxon>Agaricomycetes</taxon>
        <taxon>Agaricomycetidae</taxon>
        <taxon>Agaricales</taxon>
        <taxon>Marasmiineae</taxon>
        <taxon>Mycenaceae</taxon>
        <taxon>Mycena</taxon>
    </lineage>
</organism>
<dbReference type="AlphaFoldDB" id="A0AAD6X0B4"/>
<evidence type="ECO:0000313" key="2">
    <source>
        <dbReference type="EMBL" id="KAJ7030096.1"/>
    </source>
</evidence>
<name>A0AAD6X0B4_9AGAR</name>
<evidence type="ECO:0000313" key="3">
    <source>
        <dbReference type="Proteomes" id="UP001218188"/>
    </source>
</evidence>
<gene>
    <name evidence="2" type="ORF">C8F04DRAFT_1368049</name>
</gene>
<dbReference type="Proteomes" id="UP001218188">
    <property type="component" value="Unassembled WGS sequence"/>
</dbReference>
<dbReference type="EMBL" id="JARJCM010000094">
    <property type="protein sequence ID" value="KAJ7030096.1"/>
    <property type="molecule type" value="Genomic_DNA"/>
</dbReference>
<feature type="compositionally biased region" description="Polar residues" evidence="1">
    <location>
        <begin position="52"/>
        <end position="62"/>
    </location>
</feature>
<proteinExistence type="predicted"/>
<evidence type="ECO:0000256" key="1">
    <source>
        <dbReference type="SAM" id="MobiDB-lite"/>
    </source>
</evidence>
<keyword evidence="3" id="KW-1185">Reference proteome</keyword>
<accession>A0AAD6X0B4</accession>
<comment type="caution">
    <text evidence="2">The sequence shown here is derived from an EMBL/GenBank/DDBJ whole genome shotgun (WGS) entry which is preliminary data.</text>
</comment>
<protein>
    <submittedName>
        <fullName evidence="2">Uncharacterized protein</fullName>
    </submittedName>
</protein>
<sequence>MLKATLSVLWTEGDMRVPNRKKYASTFVRHLSLTVFRQNRAYNPVRRFPATIKSSKSAGQQTECKRRTSSPKTFNFRDLPAGAGTCMYIQTDFQSFLDGIPPRTPSAKRTSRTENAFNFWDSPPTAATQHISTQSQASSIMPMPKISSFDFGSELLPRPDVAAPAIPFRPWSRSQFEAIPESSTMVPRPIQNLPSCEISASFCFTALLPSRPDNLFKLLASPQVVTLPPSAKTESPELAAPKVSPNAASSTSASLPLFSTSSHAGLGLAALLSARN</sequence>
<reference evidence="2" key="1">
    <citation type="submission" date="2023-03" db="EMBL/GenBank/DDBJ databases">
        <title>Massive genome expansion in bonnet fungi (Mycena s.s.) driven by repeated elements and novel gene families across ecological guilds.</title>
        <authorList>
            <consortium name="Lawrence Berkeley National Laboratory"/>
            <person name="Harder C.B."/>
            <person name="Miyauchi S."/>
            <person name="Viragh M."/>
            <person name="Kuo A."/>
            <person name="Thoen E."/>
            <person name="Andreopoulos B."/>
            <person name="Lu D."/>
            <person name="Skrede I."/>
            <person name="Drula E."/>
            <person name="Henrissat B."/>
            <person name="Morin E."/>
            <person name="Kohler A."/>
            <person name="Barry K."/>
            <person name="LaButti K."/>
            <person name="Morin E."/>
            <person name="Salamov A."/>
            <person name="Lipzen A."/>
            <person name="Mereny Z."/>
            <person name="Hegedus B."/>
            <person name="Baldrian P."/>
            <person name="Stursova M."/>
            <person name="Weitz H."/>
            <person name="Taylor A."/>
            <person name="Grigoriev I.V."/>
            <person name="Nagy L.G."/>
            <person name="Martin F."/>
            <person name="Kauserud H."/>
        </authorList>
    </citation>
    <scope>NUCLEOTIDE SEQUENCE</scope>
    <source>
        <strain evidence="2">CBHHK200</strain>
    </source>
</reference>
<feature type="region of interest" description="Disordered" evidence="1">
    <location>
        <begin position="51"/>
        <end position="72"/>
    </location>
</feature>
<feature type="region of interest" description="Disordered" evidence="1">
    <location>
        <begin position="229"/>
        <end position="252"/>
    </location>
</feature>